<evidence type="ECO:0000259" key="2">
    <source>
        <dbReference type="PROSITE" id="PS50086"/>
    </source>
</evidence>
<dbReference type="InterPro" id="IPR035969">
    <property type="entry name" value="Rab-GAP_TBC_sf"/>
</dbReference>
<dbReference type="InterPro" id="IPR050302">
    <property type="entry name" value="Rab_GAP_TBC_domain"/>
</dbReference>
<dbReference type="GO" id="GO:0005096">
    <property type="term" value="F:GTPase activator activity"/>
    <property type="evidence" value="ECO:0007669"/>
    <property type="project" value="TreeGrafter"/>
</dbReference>
<keyword evidence="4" id="KW-1185">Reference proteome</keyword>
<evidence type="ECO:0000313" key="3">
    <source>
        <dbReference type="EMBL" id="TNV84602.1"/>
    </source>
</evidence>
<gene>
    <name evidence="3" type="ORF">FGO68_gene14664</name>
</gene>
<dbReference type="PROSITE" id="PS50086">
    <property type="entry name" value="TBC_RABGAP"/>
    <property type="match status" value="1"/>
</dbReference>
<name>A0A8J8T6U3_HALGN</name>
<dbReference type="InterPro" id="IPR000195">
    <property type="entry name" value="Rab-GAP-TBC_dom"/>
</dbReference>
<sequence length="1030" mass="117187">MDGMKNKLKYLCMFNGIKVNKFKKLAMRPKQPKDDSSHYFFSHSIKPAQQSLINKATLKQSSDIRQPIASARKTSVAKTPLKQRVTKVVSVALGGGGDSKSEQRLYDQIGRKILEGSPPKGSAETRNHLKIPQVTSTQVLSRQSTKRHRLGVEQQVRVKHRVAERFQDAPVISPTPLGFVGLVQTHRAANGDTQVLSDYETQPDHCQSNHKLKLTSNATRESILKLARTYATKQHPYRTSIDLMTTLEKSAKKRSPILKTSPQSVIQKTLGRLRTKSSIGSHQVSSLNVTSKLHPDAKQNYCKKQTGDLGEAILTIPQSAKKIRVSMSPALKLSQPLQKFAIRNWLDDFNYEGVTIQREPQDFDFTTENLACPEYYVRCETQPSQKQMVQILNDESIAKSILSFFSMTETITIEQVNKGLFKERHSKLVTKQQRYLIVNIGLTRVERLRLWYNKGSIIHFKHQQTTRFPNLFRRLAKKKNEWTSEIKIDAERTFPHLQMFNNPQAAQLTLIRILNAVANYFPDLGYVQGMNFIVASLLLNLVSEEDTFYMTIQLLKYNKLRDMYLRSFRRLKILCFQLDSFIQAYIPQLHSLLQQEGIDSEYFATRWFLTLFTYDLSIENISTVLDLFMVEGFKCLIKLSLAILSHAFMLFEQAIVRGSQQRLRDITRQNQNEIFIGIIKSLSDEIKLESHQLLTQAQSFKVTSKLMKDMENLYHTQQRRASLKEGALTSRCTTGSGWEDLGRLARNYETTQISKGTRQNRSTSLKNRMVLITKNQQSKKHEWLLLPQPPSKIISEHEEIMQKETLYQTKKRGFIEQTPDESNVRDEEDSSPTSSAESEHSFPMIKLTTRVGCQSDLLSVLSDPDEFTVCNDGGNQTERHYESINNPQRHPYVSKPNFNAKKLNMPVSQNATAPKKQNFNSLKAYIDKISSISQIEDVIESNANLSGISAVINQIEGCQGSKVAKAVTAQKLMVMGTKPNSRSNTVDFNLALKGLISNHADAHKLIRVGHKAHRQKSLSKSSINDSVDGI</sequence>
<dbReference type="Gene3D" id="1.10.8.270">
    <property type="entry name" value="putative rabgap domain of human tbc1 domain family member 14 like domains"/>
    <property type="match status" value="1"/>
</dbReference>
<reference evidence="3" key="1">
    <citation type="submission" date="2019-06" db="EMBL/GenBank/DDBJ databases">
        <authorList>
            <person name="Zheng W."/>
        </authorList>
    </citation>
    <scope>NUCLEOTIDE SEQUENCE</scope>
    <source>
        <strain evidence="3">QDHG01</strain>
    </source>
</reference>
<dbReference type="Gene3D" id="1.10.472.80">
    <property type="entry name" value="Ypt/Rab-GAP domain of gyp1p, domain 3"/>
    <property type="match status" value="1"/>
</dbReference>
<feature type="domain" description="Rab-GAP TBC" evidence="2">
    <location>
        <begin position="441"/>
        <end position="632"/>
    </location>
</feature>
<evidence type="ECO:0000313" key="4">
    <source>
        <dbReference type="Proteomes" id="UP000785679"/>
    </source>
</evidence>
<comment type="caution">
    <text evidence="3">The sequence shown here is derived from an EMBL/GenBank/DDBJ whole genome shotgun (WGS) entry which is preliminary data.</text>
</comment>
<dbReference type="SMART" id="SM00164">
    <property type="entry name" value="TBC"/>
    <property type="match status" value="1"/>
</dbReference>
<dbReference type="AlphaFoldDB" id="A0A8J8T6U3"/>
<dbReference type="SUPFAM" id="SSF47923">
    <property type="entry name" value="Ypt/Rab-GAP domain of gyp1p"/>
    <property type="match status" value="2"/>
</dbReference>
<dbReference type="GO" id="GO:0031267">
    <property type="term" value="F:small GTPase binding"/>
    <property type="evidence" value="ECO:0007669"/>
    <property type="project" value="TreeGrafter"/>
</dbReference>
<dbReference type="PANTHER" id="PTHR47219:SF9">
    <property type="entry name" value="GTPASE ACTIVATING PROTEIN AND CENTROSOME-ASSOCIATED, ISOFORM B"/>
    <property type="match status" value="1"/>
</dbReference>
<organism evidence="3 4">
    <name type="scientific">Halteria grandinella</name>
    <dbReference type="NCBI Taxonomy" id="5974"/>
    <lineage>
        <taxon>Eukaryota</taxon>
        <taxon>Sar</taxon>
        <taxon>Alveolata</taxon>
        <taxon>Ciliophora</taxon>
        <taxon>Intramacronucleata</taxon>
        <taxon>Spirotrichea</taxon>
        <taxon>Stichotrichia</taxon>
        <taxon>Sporadotrichida</taxon>
        <taxon>Halteriidae</taxon>
        <taxon>Halteria</taxon>
    </lineage>
</organism>
<dbReference type="EMBL" id="RRYP01002607">
    <property type="protein sequence ID" value="TNV84602.1"/>
    <property type="molecule type" value="Genomic_DNA"/>
</dbReference>
<accession>A0A8J8T6U3</accession>
<dbReference type="Pfam" id="PF00566">
    <property type="entry name" value="RabGAP-TBC"/>
    <property type="match status" value="1"/>
</dbReference>
<evidence type="ECO:0000256" key="1">
    <source>
        <dbReference type="SAM" id="MobiDB-lite"/>
    </source>
</evidence>
<dbReference type="OrthoDB" id="159449at2759"/>
<proteinExistence type="predicted"/>
<dbReference type="PANTHER" id="PTHR47219">
    <property type="entry name" value="RAB GTPASE-ACTIVATING PROTEIN 1-LIKE"/>
    <property type="match status" value="1"/>
</dbReference>
<protein>
    <recommendedName>
        <fullName evidence="2">Rab-GAP TBC domain-containing protein</fullName>
    </recommendedName>
</protein>
<dbReference type="Proteomes" id="UP000785679">
    <property type="component" value="Unassembled WGS sequence"/>
</dbReference>
<feature type="region of interest" description="Disordered" evidence="1">
    <location>
        <begin position="811"/>
        <end position="841"/>
    </location>
</feature>